<accession>A0A1H6EDQ8</accession>
<keyword evidence="3" id="KW-1185">Reference proteome</keyword>
<evidence type="ECO:0000313" key="3">
    <source>
        <dbReference type="Proteomes" id="UP000236723"/>
    </source>
</evidence>
<gene>
    <name evidence="2" type="ORF">SAMN04489712_1651</name>
</gene>
<keyword evidence="1" id="KW-0732">Signal</keyword>
<protein>
    <submittedName>
        <fullName evidence="2">Uncharacterized protein</fullName>
    </submittedName>
</protein>
<feature type="chain" id="PRO_5009296819" evidence="1">
    <location>
        <begin position="38"/>
        <end position="227"/>
    </location>
</feature>
<sequence>NDFLKGNTVMRKLVRNALVAGAATTAAVGLAATPSFADTATWNINPNSTAFSATSTNPTLTNPRNQASLTCTSVTANGTTLASDPLDSGTVHATAPQVGHNDVPDTVAPVTSSAWWGCMAPLGLTFNVAQVGTWNLQATSENLTTHEVKGQISNVTVNLSGACTATMVGTVRGTYDNNTKTLTANEPGGGNLLVTAAACYGFLIVGDRPAFSATFAVTGNITVHRNH</sequence>
<reference evidence="3" key="1">
    <citation type="submission" date="2016-10" db="EMBL/GenBank/DDBJ databases">
        <authorList>
            <person name="Varghese N."/>
            <person name="Submissions S."/>
        </authorList>
    </citation>
    <scope>NUCLEOTIDE SEQUENCE [LARGE SCALE GENOMIC DNA]</scope>
    <source>
        <strain evidence="3">DSM 43163</strain>
    </source>
</reference>
<dbReference type="Proteomes" id="UP000236723">
    <property type="component" value="Unassembled WGS sequence"/>
</dbReference>
<organism evidence="2 3">
    <name type="scientific">Thermomonospora echinospora</name>
    <dbReference type="NCBI Taxonomy" id="1992"/>
    <lineage>
        <taxon>Bacteria</taxon>
        <taxon>Bacillati</taxon>
        <taxon>Actinomycetota</taxon>
        <taxon>Actinomycetes</taxon>
        <taxon>Streptosporangiales</taxon>
        <taxon>Thermomonosporaceae</taxon>
        <taxon>Thermomonospora</taxon>
    </lineage>
</organism>
<proteinExistence type="predicted"/>
<dbReference type="RefSeq" id="WP_235018416.1">
    <property type="nucleotide sequence ID" value="NZ_FNVO01000065.1"/>
</dbReference>
<feature type="signal peptide" evidence="1">
    <location>
        <begin position="1"/>
        <end position="37"/>
    </location>
</feature>
<feature type="non-terminal residue" evidence="2">
    <location>
        <position position="1"/>
    </location>
</feature>
<dbReference type="EMBL" id="FNVO01000065">
    <property type="protein sequence ID" value="SEG95086.1"/>
    <property type="molecule type" value="Genomic_DNA"/>
</dbReference>
<name>A0A1H6EDQ8_9ACTN</name>
<dbReference type="AlphaFoldDB" id="A0A1H6EDQ8"/>
<evidence type="ECO:0000256" key="1">
    <source>
        <dbReference type="SAM" id="SignalP"/>
    </source>
</evidence>
<evidence type="ECO:0000313" key="2">
    <source>
        <dbReference type="EMBL" id="SEG95086.1"/>
    </source>
</evidence>